<dbReference type="PANTHER" id="PTHR31162:SF0">
    <property type="entry name" value="MALIC ACID TRANSPORT PROTEIN"/>
    <property type="match status" value="1"/>
</dbReference>
<comment type="caution">
    <text evidence="7">The sequence shown here is derived from an EMBL/GenBank/DDBJ whole genome shotgun (WGS) entry which is preliminary data.</text>
</comment>
<keyword evidence="4 6" id="KW-0472">Membrane</keyword>
<gene>
    <name evidence="7" type="ORF">HII31_07773</name>
</gene>
<feature type="transmembrane region" description="Helical" evidence="6">
    <location>
        <begin position="125"/>
        <end position="146"/>
    </location>
</feature>
<feature type="transmembrane region" description="Helical" evidence="6">
    <location>
        <begin position="350"/>
        <end position="370"/>
    </location>
</feature>
<feature type="transmembrane region" description="Helical" evidence="6">
    <location>
        <begin position="152"/>
        <end position="174"/>
    </location>
</feature>
<feature type="transmembrane region" description="Helical" evidence="6">
    <location>
        <begin position="300"/>
        <end position="329"/>
    </location>
</feature>
<keyword evidence="2 6" id="KW-0812">Transmembrane</keyword>
<evidence type="ECO:0000256" key="4">
    <source>
        <dbReference type="ARBA" id="ARBA00023136"/>
    </source>
</evidence>
<evidence type="ECO:0000256" key="5">
    <source>
        <dbReference type="SAM" id="MobiDB-lite"/>
    </source>
</evidence>
<evidence type="ECO:0000256" key="3">
    <source>
        <dbReference type="ARBA" id="ARBA00022989"/>
    </source>
</evidence>
<dbReference type="EMBL" id="JABCIY010000168">
    <property type="protein sequence ID" value="KAF7190614.1"/>
    <property type="molecule type" value="Genomic_DNA"/>
</dbReference>
<organism evidence="7 8">
    <name type="scientific">Pseudocercospora fuligena</name>
    <dbReference type="NCBI Taxonomy" id="685502"/>
    <lineage>
        <taxon>Eukaryota</taxon>
        <taxon>Fungi</taxon>
        <taxon>Dikarya</taxon>
        <taxon>Ascomycota</taxon>
        <taxon>Pezizomycotina</taxon>
        <taxon>Dothideomycetes</taxon>
        <taxon>Dothideomycetidae</taxon>
        <taxon>Mycosphaerellales</taxon>
        <taxon>Mycosphaerellaceae</taxon>
        <taxon>Pseudocercospora</taxon>
    </lineage>
</organism>
<feature type="transmembrane region" description="Helical" evidence="6">
    <location>
        <begin position="232"/>
        <end position="250"/>
    </location>
</feature>
<dbReference type="InterPro" id="IPR030185">
    <property type="entry name" value="Mae1"/>
</dbReference>
<reference evidence="7" key="1">
    <citation type="submission" date="2020-04" db="EMBL/GenBank/DDBJ databases">
        <title>Draft genome resource of the tomato pathogen Pseudocercospora fuligena.</title>
        <authorList>
            <person name="Zaccaron A."/>
        </authorList>
    </citation>
    <scope>NUCLEOTIDE SEQUENCE</scope>
    <source>
        <strain evidence="7">PF001</strain>
    </source>
</reference>
<keyword evidence="8" id="KW-1185">Reference proteome</keyword>
<dbReference type="InterPro" id="IPR038665">
    <property type="entry name" value="Voltage-dep_anion_channel_sf"/>
</dbReference>
<evidence type="ECO:0000313" key="7">
    <source>
        <dbReference type="EMBL" id="KAF7190614.1"/>
    </source>
</evidence>
<keyword evidence="3 6" id="KW-1133">Transmembrane helix</keyword>
<dbReference type="InterPro" id="IPR004695">
    <property type="entry name" value="SLAC1/Mae1/Ssu1/TehA"/>
</dbReference>
<dbReference type="CDD" id="cd09317">
    <property type="entry name" value="TDT_Mae1_like"/>
    <property type="match status" value="1"/>
</dbReference>
<feature type="region of interest" description="Disordered" evidence="5">
    <location>
        <begin position="1"/>
        <end position="39"/>
    </location>
</feature>
<comment type="subcellular location">
    <subcellularLocation>
        <location evidence="1">Membrane</location>
        <topology evidence="1">Multi-pass membrane protein</topology>
    </subcellularLocation>
</comment>
<dbReference type="GO" id="GO:0015140">
    <property type="term" value="F:malate transmembrane transporter activity"/>
    <property type="evidence" value="ECO:0007669"/>
    <property type="project" value="InterPro"/>
</dbReference>
<dbReference type="GO" id="GO:0016020">
    <property type="term" value="C:membrane"/>
    <property type="evidence" value="ECO:0007669"/>
    <property type="project" value="UniProtKB-SubCell"/>
</dbReference>
<proteinExistence type="predicted"/>
<evidence type="ECO:0000256" key="2">
    <source>
        <dbReference type="ARBA" id="ARBA00022692"/>
    </source>
</evidence>
<protein>
    <submittedName>
        <fullName evidence="7">Malic acid transport protein</fullName>
    </submittedName>
</protein>
<sequence>MSSGQDKDSSLLENGETKANGNGILSKHPTPTPPQDESHRYRLPFRTWIEERFSWSWFTCTQSTGGIAIVISECPKTFTGQQTIGTIVFIFNIVLYFLFTTFMILRWTGNKAKIKECFTKAPECYFFGSFWLSAATMIINMQRYAVPHTGEWMIVTIRVLFWLYAAITITNTTLHMVSLAHTTPMKVVEFKPPMFLCVLNAMLTGTIAGAIAEDQPPYQRVPILVAGVGFQGLGWIVCMIFLTFTIGNLLEKGWPLVNLRPGLFIMTGTTGFTIVALIGCARACPQGYGFFATHPTAPEVLLIVAVWAGVFMWVFSLWVFGLAFFITVLGVFRKDSDSGKWDLDMTFGNVCWSIIFPNVGWTLSTVYLGQELESDGVLWVSVAMILALISVWLLDLVLMFKTIARSMFVDSRIKLN</sequence>
<name>A0A8H6RFJ2_9PEZI</name>
<evidence type="ECO:0000256" key="1">
    <source>
        <dbReference type="ARBA" id="ARBA00004141"/>
    </source>
</evidence>
<evidence type="ECO:0000256" key="6">
    <source>
        <dbReference type="SAM" id="Phobius"/>
    </source>
</evidence>
<feature type="transmembrane region" description="Helical" evidence="6">
    <location>
        <begin position="84"/>
        <end position="105"/>
    </location>
</feature>
<feature type="transmembrane region" description="Helical" evidence="6">
    <location>
        <begin position="194"/>
        <end position="212"/>
    </location>
</feature>
<feature type="transmembrane region" description="Helical" evidence="6">
    <location>
        <begin position="262"/>
        <end position="288"/>
    </location>
</feature>
<evidence type="ECO:0000313" key="8">
    <source>
        <dbReference type="Proteomes" id="UP000660729"/>
    </source>
</evidence>
<feature type="compositionally biased region" description="Basic and acidic residues" evidence="5">
    <location>
        <begin position="1"/>
        <end position="10"/>
    </location>
</feature>
<dbReference type="Pfam" id="PF03595">
    <property type="entry name" value="SLAC1"/>
    <property type="match status" value="1"/>
</dbReference>
<feature type="transmembrane region" description="Helical" evidence="6">
    <location>
        <begin position="376"/>
        <end position="398"/>
    </location>
</feature>
<dbReference type="AlphaFoldDB" id="A0A8H6RFJ2"/>
<dbReference type="PANTHER" id="PTHR31162">
    <property type="entry name" value="MALIC ACID TRANSPORT PROTEIN-RELATED"/>
    <property type="match status" value="1"/>
</dbReference>
<dbReference type="OrthoDB" id="2901184at2759"/>
<accession>A0A8H6RFJ2</accession>
<dbReference type="Proteomes" id="UP000660729">
    <property type="component" value="Unassembled WGS sequence"/>
</dbReference>
<dbReference type="Gene3D" id="1.50.10.150">
    <property type="entry name" value="Voltage-dependent anion channel"/>
    <property type="match status" value="1"/>
</dbReference>